<dbReference type="SMART" id="SM00028">
    <property type="entry name" value="TPR"/>
    <property type="match status" value="3"/>
</dbReference>
<dbReference type="PANTHER" id="PTHR12558:SF13">
    <property type="entry name" value="CELL DIVISION CYCLE PROTEIN 27 HOMOLOG"/>
    <property type="match status" value="1"/>
</dbReference>
<sequence>MNRIAQLSLTGFLFCTGLGCQSAKLTSFHPGDYLPFSKKGDVKEPVEQDESKPLISSKTSTQISPGSGDTAITEIRLGQREIGAWYEDQRDEHIKASRKHFEKALDLQPRNNVDAHHGLAVTADLDRNFEKAEKHYQVALALSPNDSRLLGNLGYSYLLQNRFIDSQRYLERAIQIDPKNGDAIRNLGEVYSQTGRKDLALATFSKIMSPEEAAVLINQTPEKQSDGSVFNQLMAKSDQKEKKEKKEKIDVTQQILDMRAEQDRQTRELNQSQQLQSQQRQMMAAANASPSQHPQRSNQLHPIMTANEPNLQSQLAAIDREPYSRLESGPVVIDGVTGAPRYGSPTPSARQNSGILQAAHEEGPTGYGNQVVSANLPDARHIPKPTIDQYEAPPSQPVIQQAAYHQSSVAMHTESDLVTDYQDQLRRPWNGTAPASNRATPSSDSPQVASHHQQPLADSHEELNQQHPIPPTPEPQGSDPFRSASLVAARLGMGLPRTKSSSTKLISADNNAPKQVPGSNSHWNGSEFSQPERFLPTDVAPLDLKQAHQLSDTNKSMNSSLGQQLPQTSAGQSHPLQAATQFGTASRFENPSSNTVIPSPWDQQQSNSNIRPTSSASVAEQWNAEKEAFSQQLNQVVEEGSQDRPVHLFESQSSQAQIQSPATYGGMTTADPDHVVPESYSQRQNAPATLSQSHPLNLKSAPVAERSSNQLSSSDRSFNASTSGTARSGVQQVNYDSVKSTSSAAAFANRSSDPSIQTPPPYGMVVTPDPEAGQAPAAHTLHSGQPQHDAASSNESATESNRMRLLPAEGTEEATPLIRTPQHSLPTQSAPEDFRPLIRPSSP</sequence>
<feature type="region of interest" description="Disordered" evidence="2">
    <location>
        <begin position="552"/>
        <end position="620"/>
    </location>
</feature>
<keyword evidence="4" id="KW-1185">Reference proteome</keyword>
<feature type="compositionally biased region" description="Basic and acidic residues" evidence="2">
    <location>
        <begin position="39"/>
        <end position="52"/>
    </location>
</feature>
<protein>
    <submittedName>
        <fullName evidence="3">Bacteriophage N4 receptor, outer membrane subunit</fullName>
    </submittedName>
</protein>
<proteinExistence type="predicted"/>
<evidence type="ECO:0000313" key="3">
    <source>
        <dbReference type="EMBL" id="TWT55575.1"/>
    </source>
</evidence>
<keyword evidence="1" id="KW-0802">TPR repeat</keyword>
<feature type="region of interest" description="Disordered" evidence="2">
    <location>
        <begin position="650"/>
        <end position="843"/>
    </location>
</feature>
<reference evidence="3 4" key="1">
    <citation type="submission" date="2019-02" db="EMBL/GenBank/DDBJ databases">
        <title>Deep-cultivation of Planctomycetes and their phenomic and genomic characterization uncovers novel biology.</title>
        <authorList>
            <person name="Wiegand S."/>
            <person name="Jogler M."/>
            <person name="Boedeker C."/>
            <person name="Pinto D."/>
            <person name="Vollmers J."/>
            <person name="Rivas-Marin E."/>
            <person name="Kohn T."/>
            <person name="Peeters S.H."/>
            <person name="Heuer A."/>
            <person name="Rast P."/>
            <person name="Oberbeckmann S."/>
            <person name="Bunk B."/>
            <person name="Jeske O."/>
            <person name="Meyerdierks A."/>
            <person name="Storesund J.E."/>
            <person name="Kallscheuer N."/>
            <person name="Luecker S."/>
            <person name="Lage O.M."/>
            <person name="Pohl T."/>
            <person name="Merkel B.J."/>
            <person name="Hornburger P."/>
            <person name="Mueller R.-W."/>
            <person name="Bruemmer F."/>
            <person name="Labrenz M."/>
            <person name="Spormann A.M."/>
            <person name="Op Den Camp H."/>
            <person name="Overmann J."/>
            <person name="Amann R."/>
            <person name="Jetten M.S.M."/>
            <person name="Mascher T."/>
            <person name="Medema M.H."/>
            <person name="Devos D.P."/>
            <person name="Kaster A.-K."/>
            <person name="Ovreas L."/>
            <person name="Rohde M."/>
            <person name="Galperin M.Y."/>
            <person name="Jogler C."/>
        </authorList>
    </citation>
    <scope>NUCLEOTIDE SEQUENCE [LARGE SCALE GENOMIC DNA]</scope>
    <source>
        <strain evidence="3 4">KOR42</strain>
    </source>
</reference>
<feature type="region of interest" description="Disordered" evidence="2">
    <location>
        <begin position="39"/>
        <end position="69"/>
    </location>
</feature>
<dbReference type="EMBL" id="SIHI01000003">
    <property type="protein sequence ID" value="TWT55575.1"/>
    <property type="molecule type" value="Genomic_DNA"/>
</dbReference>
<keyword evidence="3" id="KW-0675">Receptor</keyword>
<evidence type="ECO:0000256" key="1">
    <source>
        <dbReference type="PROSITE-ProRule" id="PRU00339"/>
    </source>
</evidence>
<evidence type="ECO:0000313" key="4">
    <source>
        <dbReference type="Proteomes" id="UP000317243"/>
    </source>
</evidence>
<feature type="compositionally biased region" description="Low complexity" evidence="2">
    <location>
        <begin position="790"/>
        <end position="800"/>
    </location>
</feature>
<feature type="compositionally biased region" description="Polar residues" evidence="2">
    <location>
        <begin position="718"/>
        <end position="756"/>
    </location>
</feature>
<feature type="compositionally biased region" description="Polar residues" evidence="2">
    <location>
        <begin position="433"/>
        <end position="453"/>
    </location>
</feature>
<dbReference type="Proteomes" id="UP000317243">
    <property type="component" value="Unassembled WGS sequence"/>
</dbReference>
<feature type="compositionally biased region" description="Low complexity" evidence="2">
    <location>
        <begin position="269"/>
        <end position="288"/>
    </location>
</feature>
<dbReference type="PROSITE" id="PS51257">
    <property type="entry name" value="PROKAR_LIPOPROTEIN"/>
    <property type="match status" value="1"/>
</dbReference>
<dbReference type="SUPFAM" id="SSF48452">
    <property type="entry name" value="TPR-like"/>
    <property type="match status" value="1"/>
</dbReference>
<feature type="region of interest" description="Disordered" evidence="2">
    <location>
        <begin position="427"/>
        <end position="481"/>
    </location>
</feature>
<feature type="compositionally biased region" description="Low complexity" evidence="2">
    <location>
        <begin position="651"/>
        <end position="660"/>
    </location>
</feature>
<organism evidence="3 4">
    <name type="scientific">Thalassoglobus neptunius</name>
    <dbReference type="NCBI Taxonomy" id="1938619"/>
    <lineage>
        <taxon>Bacteria</taxon>
        <taxon>Pseudomonadati</taxon>
        <taxon>Planctomycetota</taxon>
        <taxon>Planctomycetia</taxon>
        <taxon>Planctomycetales</taxon>
        <taxon>Planctomycetaceae</taxon>
        <taxon>Thalassoglobus</taxon>
    </lineage>
</organism>
<dbReference type="RefSeq" id="WP_146510226.1">
    <property type="nucleotide sequence ID" value="NZ_SIHI01000003.1"/>
</dbReference>
<feature type="compositionally biased region" description="Polar residues" evidence="2">
    <location>
        <begin position="821"/>
        <end position="830"/>
    </location>
</feature>
<dbReference type="InterPro" id="IPR019734">
    <property type="entry name" value="TPR_rpt"/>
</dbReference>
<name>A0A5C5X094_9PLAN</name>
<evidence type="ECO:0000256" key="2">
    <source>
        <dbReference type="SAM" id="MobiDB-lite"/>
    </source>
</evidence>
<feature type="compositionally biased region" description="Polar residues" evidence="2">
    <location>
        <begin position="54"/>
        <end position="67"/>
    </location>
</feature>
<dbReference type="Gene3D" id="1.25.40.10">
    <property type="entry name" value="Tetratricopeptide repeat domain"/>
    <property type="match status" value="1"/>
</dbReference>
<dbReference type="Pfam" id="PF13432">
    <property type="entry name" value="TPR_16"/>
    <property type="match status" value="1"/>
</dbReference>
<gene>
    <name evidence="3" type="ORF">KOR42_27020</name>
</gene>
<feature type="repeat" description="TPR" evidence="1">
    <location>
        <begin position="147"/>
        <end position="180"/>
    </location>
</feature>
<feature type="compositionally biased region" description="Polar residues" evidence="2">
    <location>
        <begin position="289"/>
        <end position="298"/>
    </location>
</feature>
<feature type="region of interest" description="Disordered" evidence="2">
    <location>
        <begin position="260"/>
        <end position="298"/>
    </location>
</feature>
<feature type="region of interest" description="Disordered" evidence="2">
    <location>
        <begin position="495"/>
        <end position="531"/>
    </location>
</feature>
<accession>A0A5C5X094</accession>
<dbReference type="Pfam" id="PF14559">
    <property type="entry name" value="TPR_19"/>
    <property type="match status" value="1"/>
</dbReference>
<feature type="compositionally biased region" description="Polar residues" evidence="2">
    <location>
        <begin position="498"/>
        <end position="529"/>
    </location>
</feature>
<feature type="region of interest" description="Disordered" evidence="2">
    <location>
        <begin position="387"/>
        <end position="407"/>
    </location>
</feature>
<comment type="caution">
    <text evidence="3">The sequence shown here is derived from an EMBL/GenBank/DDBJ whole genome shotgun (WGS) entry which is preliminary data.</text>
</comment>
<dbReference type="PANTHER" id="PTHR12558">
    <property type="entry name" value="CELL DIVISION CYCLE 16,23,27"/>
    <property type="match status" value="1"/>
</dbReference>
<feature type="compositionally biased region" description="Polar residues" evidence="2">
    <location>
        <begin position="397"/>
        <end position="407"/>
    </location>
</feature>
<feature type="compositionally biased region" description="Low complexity" evidence="2">
    <location>
        <begin position="707"/>
        <end position="717"/>
    </location>
</feature>
<dbReference type="PROSITE" id="PS50005">
    <property type="entry name" value="TPR"/>
    <property type="match status" value="2"/>
</dbReference>
<dbReference type="AlphaFoldDB" id="A0A5C5X094"/>
<dbReference type="InterPro" id="IPR011990">
    <property type="entry name" value="TPR-like_helical_dom_sf"/>
</dbReference>
<dbReference type="OrthoDB" id="215821at2"/>
<feature type="compositionally biased region" description="Polar residues" evidence="2">
    <location>
        <begin position="679"/>
        <end position="695"/>
    </location>
</feature>
<feature type="repeat" description="TPR" evidence="1">
    <location>
        <begin position="113"/>
        <end position="146"/>
    </location>
</feature>